<dbReference type="InterPro" id="IPR025708">
    <property type="entry name" value="HSP15"/>
</dbReference>
<dbReference type="GO" id="GO:0003677">
    <property type="term" value="F:DNA binding"/>
    <property type="evidence" value="ECO:0007669"/>
    <property type="project" value="UniProtKB-KW"/>
</dbReference>
<accession>A0A1I4S1B2</accession>
<evidence type="ECO:0000256" key="2">
    <source>
        <dbReference type="ARBA" id="ARBA00022884"/>
    </source>
</evidence>
<evidence type="ECO:0000313" key="7">
    <source>
        <dbReference type="EMBL" id="SFM58298.1"/>
    </source>
</evidence>
<dbReference type="AlphaFoldDB" id="A0A1I4S1B2"/>
<dbReference type="RefSeq" id="WP_093390023.1">
    <property type="nucleotide sequence ID" value="NZ_FOTW01000024.1"/>
</dbReference>
<dbReference type="Proteomes" id="UP000199470">
    <property type="component" value="Unassembled WGS sequence"/>
</dbReference>
<dbReference type="InterPro" id="IPR036986">
    <property type="entry name" value="S4_RNA-bd_sf"/>
</dbReference>
<dbReference type="CDD" id="cd00165">
    <property type="entry name" value="S4"/>
    <property type="match status" value="1"/>
</dbReference>
<dbReference type="STRING" id="758825.SAMN02982985_04581"/>
<keyword evidence="8" id="KW-1185">Reference proteome</keyword>
<dbReference type="OrthoDB" id="9797176at2"/>
<name>A0A1I4S1B2_9BURK</name>
<evidence type="ECO:0000259" key="6">
    <source>
        <dbReference type="SMART" id="SM00363"/>
    </source>
</evidence>
<dbReference type="InterPro" id="IPR002942">
    <property type="entry name" value="S4_RNA-bd"/>
</dbReference>
<evidence type="ECO:0000256" key="3">
    <source>
        <dbReference type="ARBA" id="ARBA00023125"/>
    </source>
</evidence>
<dbReference type="SMART" id="SM00363">
    <property type="entry name" value="S4"/>
    <property type="match status" value="1"/>
</dbReference>
<feature type="compositionally biased region" description="Basic and acidic residues" evidence="5">
    <location>
        <begin position="113"/>
        <end position="123"/>
    </location>
</feature>
<evidence type="ECO:0000313" key="8">
    <source>
        <dbReference type="Proteomes" id="UP000199470"/>
    </source>
</evidence>
<dbReference type="GO" id="GO:0003727">
    <property type="term" value="F:single-stranded RNA binding"/>
    <property type="evidence" value="ECO:0007669"/>
    <property type="project" value="InterPro"/>
</dbReference>
<feature type="region of interest" description="Disordered" evidence="5">
    <location>
        <begin position="113"/>
        <end position="140"/>
    </location>
</feature>
<dbReference type="Gene3D" id="3.10.290.10">
    <property type="entry name" value="RNA-binding S4 domain"/>
    <property type="match status" value="1"/>
</dbReference>
<dbReference type="SUPFAM" id="SSF55174">
    <property type="entry name" value="Alpha-L RNA-binding motif"/>
    <property type="match status" value="1"/>
</dbReference>
<keyword evidence="3" id="KW-0238">DNA-binding</keyword>
<feature type="domain" description="RNA-binding S4" evidence="6">
    <location>
        <begin position="18"/>
        <end position="78"/>
    </location>
</feature>
<dbReference type="GO" id="GO:0043023">
    <property type="term" value="F:ribosomal large subunit binding"/>
    <property type="evidence" value="ECO:0007669"/>
    <property type="project" value="InterPro"/>
</dbReference>
<keyword evidence="7" id="KW-0346">Stress response</keyword>
<keyword evidence="2 4" id="KW-0694">RNA-binding</keyword>
<evidence type="ECO:0000256" key="5">
    <source>
        <dbReference type="SAM" id="MobiDB-lite"/>
    </source>
</evidence>
<dbReference type="GO" id="GO:0034605">
    <property type="term" value="P:cellular response to heat"/>
    <property type="evidence" value="ECO:0007669"/>
    <property type="project" value="InterPro"/>
</dbReference>
<dbReference type="PROSITE" id="PS50889">
    <property type="entry name" value="S4"/>
    <property type="match status" value="1"/>
</dbReference>
<protein>
    <submittedName>
        <fullName evidence="7">Ribosome-associated heat shock protein Hsp15</fullName>
    </submittedName>
</protein>
<dbReference type="PIRSF" id="PIRSF016821">
    <property type="entry name" value="HSP15"/>
    <property type="match status" value="1"/>
</dbReference>
<reference evidence="7 8" key="1">
    <citation type="submission" date="2016-10" db="EMBL/GenBank/DDBJ databases">
        <authorList>
            <person name="de Groot N.N."/>
        </authorList>
    </citation>
    <scope>NUCLEOTIDE SEQUENCE [LARGE SCALE GENOMIC DNA]</scope>
    <source>
        <strain evidence="7 8">ATCC 43154</strain>
    </source>
</reference>
<evidence type="ECO:0000256" key="1">
    <source>
        <dbReference type="ARBA" id="ARBA00008396"/>
    </source>
</evidence>
<dbReference type="Pfam" id="PF01479">
    <property type="entry name" value="S4"/>
    <property type="match status" value="1"/>
</dbReference>
<dbReference type="EMBL" id="FOTW01000024">
    <property type="protein sequence ID" value="SFM58298.1"/>
    <property type="molecule type" value="Genomic_DNA"/>
</dbReference>
<comment type="similarity">
    <text evidence="1">Belongs to the HSP15 family.</text>
</comment>
<gene>
    <name evidence="7" type="ORF">SAMN02982985_04581</name>
</gene>
<organism evidence="7 8">
    <name type="scientific">Rugamonas rubra</name>
    <dbReference type="NCBI Taxonomy" id="758825"/>
    <lineage>
        <taxon>Bacteria</taxon>
        <taxon>Pseudomonadati</taxon>
        <taxon>Pseudomonadota</taxon>
        <taxon>Betaproteobacteria</taxon>
        <taxon>Burkholderiales</taxon>
        <taxon>Oxalobacteraceae</taxon>
        <taxon>Telluria group</taxon>
        <taxon>Rugamonas</taxon>
    </lineage>
</organism>
<proteinExistence type="inferred from homology"/>
<sequence>MSKDGKPGAGNDAGGKGVRVDKWLWAARFFKTRSLAAEAVDSGKIKVGGDKVKPARALRLGDELHIDNGADVWQVEVLGLSDVRAAAPIARLLYAESAASVARRAGEAERRKLFREPGAELKGRPTKRDRRQLSKASGQE</sequence>
<evidence type="ECO:0000256" key="4">
    <source>
        <dbReference type="PROSITE-ProRule" id="PRU00182"/>
    </source>
</evidence>